<accession>A0AAC9KBM0</accession>
<evidence type="ECO:0000256" key="1">
    <source>
        <dbReference type="ARBA" id="ARBA00004651"/>
    </source>
</evidence>
<evidence type="ECO:0000256" key="5">
    <source>
        <dbReference type="ARBA" id="ARBA00022847"/>
    </source>
</evidence>
<dbReference type="PANTHER" id="PTHR43528:SF5">
    <property type="entry name" value="PROLINE_BETAINE TRANSPORTER"/>
    <property type="match status" value="1"/>
</dbReference>
<dbReference type="PANTHER" id="PTHR43528">
    <property type="entry name" value="ALPHA-KETOGLUTARATE PERMEASE"/>
    <property type="match status" value="1"/>
</dbReference>
<keyword evidence="6 8" id="KW-1133">Transmembrane helix</keyword>
<feature type="transmembrane region" description="Helical" evidence="8">
    <location>
        <begin position="388"/>
        <end position="409"/>
    </location>
</feature>
<feature type="transmembrane region" description="Helical" evidence="8">
    <location>
        <begin position="327"/>
        <end position="347"/>
    </location>
</feature>
<reference evidence="11" key="1">
    <citation type="submission" date="2016-11" db="EMBL/GenBank/DDBJ databases">
        <title>Comparative genomic and phenotypic analysis of Granulibacter bethesdensis clinical isolates from patients with chronic granulomatous disease.</title>
        <authorList>
            <person name="Zarember K.A."/>
            <person name="Porcella S.F."/>
            <person name="Chu J."/>
            <person name="Ding L."/>
            <person name="Dahlstrom E."/>
            <person name="Barbian K."/>
            <person name="Martens C."/>
            <person name="Sykora L."/>
            <person name="Kramer S."/>
            <person name="Pettinato A.M."/>
            <person name="Hong H."/>
            <person name="Wald G."/>
            <person name="Berg L.J."/>
            <person name="Rogge L.S."/>
            <person name="Greenberg D.E."/>
            <person name="Falcone E.L."/>
            <person name="Neves J.F."/>
            <person name="Simoes M.J."/>
            <person name="Casal M."/>
            <person name="Rodriguez-Lopez F.C."/>
            <person name="Zelazny A."/>
            <person name="Gallin J.I."/>
            <person name="Holland S.M."/>
        </authorList>
    </citation>
    <scope>NUCLEOTIDE SEQUENCE [LARGE SCALE GENOMIC DNA]</scope>
    <source>
        <strain evidence="11">NIH9.1</strain>
    </source>
</reference>
<dbReference type="EMBL" id="CP018191">
    <property type="protein sequence ID" value="APH55394.1"/>
    <property type="molecule type" value="Genomic_DNA"/>
</dbReference>
<dbReference type="Proteomes" id="UP000182373">
    <property type="component" value="Chromosome"/>
</dbReference>
<feature type="domain" description="Major facilitator superfamily (MFS) profile" evidence="9">
    <location>
        <begin position="34"/>
        <end position="443"/>
    </location>
</feature>
<evidence type="ECO:0000313" key="11">
    <source>
        <dbReference type="Proteomes" id="UP000182373"/>
    </source>
</evidence>
<evidence type="ECO:0000256" key="3">
    <source>
        <dbReference type="ARBA" id="ARBA00022475"/>
    </source>
</evidence>
<sequence>MKWQHTRFASAGGGNTKIMAWNTDSQERKRRLKSILGGSAGNLVEWYDWYAYSAFTVYFAKSFFPSADHTAQLLSAAAIFAVGFLMRPIGAWIMGTYTDRHGRKAGLALSVTLMCLGSLIIALAPSYHQIGLAAPGLLVLARLIQGVSVGGEYGASATYLSEMAGRDHRGFYSSFQYVTLVGGQLTALAVQLVLQAFMSEQTLEQWGWRIPFAIGGVLALAVYYMRRGLAETEAFTKAHQDQAEPRRSSGLALFRFYPGQAFMVMALTAGGTVAFYTYTIYLQKFLVNSAGFSRPESTRITALALFIYMLLQPLYGALSDRIGRKPLMIGFGLLGSAFTIPIFSALATTDDMLPAFLLSLAALLIVSGYTSINALVKAELFPAHIRALGVALPYALANTIFGGTAEYVALWFKQNGHEPYFFWYVTMMIMLSLVVYIMMPETKRQSMIEED</sequence>
<keyword evidence="4 8" id="KW-0812">Transmembrane</keyword>
<keyword evidence="2" id="KW-0813">Transport</keyword>
<organism evidence="10 11">
    <name type="scientific">Granulibacter bethesdensis</name>
    <dbReference type="NCBI Taxonomy" id="364410"/>
    <lineage>
        <taxon>Bacteria</taxon>
        <taxon>Pseudomonadati</taxon>
        <taxon>Pseudomonadota</taxon>
        <taxon>Alphaproteobacteria</taxon>
        <taxon>Acetobacterales</taxon>
        <taxon>Acetobacteraceae</taxon>
        <taxon>Granulibacter</taxon>
    </lineage>
</organism>
<feature type="transmembrane region" description="Helical" evidence="8">
    <location>
        <begin position="105"/>
        <end position="124"/>
    </location>
</feature>
<dbReference type="PROSITE" id="PS50850">
    <property type="entry name" value="MFS"/>
    <property type="match status" value="1"/>
</dbReference>
<keyword evidence="5" id="KW-0769">Symport</keyword>
<dbReference type="FunFam" id="1.20.1250.20:FF:000001">
    <property type="entry name" value="Dicarboxylate MFS transporter"/>
    <property type="match status" value="1"/>
</dbReference>
<feature type="transmembrane region" description="Helical" evidence="8">
    <location>
        <begin position="298"/>
        <end position="315"/>
    </location>
</feature>
<dbReference type="InterPro" id="IPR051084">
    <property type="entry name" value="H+-coupled_symporters"/>
</dbReference>
<evidence type="ECO:0000259" key="9">
    <source>
        <dbReference type="PROSITE" id="PS50850"/>
    </source>
</evidence>
<dbReference type="Gene3D" id="1.20.1250.20">
    <property type="entry name" value="MFS general substrate transporter like domains"/>
    <property type="match status" value="1"/>
</dbReference>
<dbReference type="InterPro" id="IPR005828">
    <property type="entry name" value="MFS_sugar_transport-like"/>
</dbReference>
<feature type="transmembrane region" description="Helical" evidence="8">
    <location>
        <begin position="421"/>
        <end position="439"/>
    </location>
</feature>
<evidence type="ECO:0000256" key="8">
    <source>
        <dbReference type="SAM" id="Phobius"/>
    </source>
</evidence>
<feature type="transmembrane region" description="Helical" evidence="8">
    <location>
        <begin position="171"/>
        <end position="194"/>
    </location>
</feature>
<dbReference type="GO" id="GO:0015293">
    <property type="term" value="F:symporter activity"/>
    <property type="evidence" value="ECO:0007669"/>
    <property type="project" value="UniProtKB-KW"/>
</dbReference>
<dbReference type="InterPro" id="IPR005829">
    <property type="entry name" value="Sugar_transporter_CS"/>
</dbReference>
<feature type="transmembrane region" description="Helical" evidence="8">
    <location>
        <begin position="73"/>
        <end position="93"/>
    </location>
</feature>
<feature type="transmembrane region" description="Helical" evidence="8">
    <location>
        <begin position="206"/>
        <end position="225"/>
    </location>
</feature>
<dbReference type="InterPro" id="IPR036259">
    <property type="entry name" value="MFS_trans_sf"/>
</dbReference>
<name>A0AAC9KBM0_9PROT</name>
<evidence type="ECO:0000256" key="6">
    <source>
        <dbReference type="ARBA" id="ARBA00022989"/>
    </source>
</evidence>
<dbReference type="SUPFAM" id="SSF103473">
    <property type="entry name" value="MFS general substrate transporter"/>
    <property type="match status" value="1"/>
</dbReference>
<evidence type="ECO:0000313" key="10">
    <source>
        <dbReference type="EMBL" id="APH55394.1"/>
    </source>
</evidence>
<comment type="subcellular location">
    <subcellularLocation>
        <location evidence="1">Cell membrane</location>
        <topology evidence="1">Multi-pass membrane protein</topology>
    </subcellularLocation>
</comment>
<feature type="transmembrane region" description="Helical" evidence="8">
    <location>
        <begin position="130"/>
        <end position="150"/>
    </location>
</feature>
<evidence type="ECO:0000256" key="2">
    <source>
        <dbReference type="ARBA" id="ARBA00022448"/>
    </source>
</evidence>
<dbReference type="GO" id="GO:0005886">
    <property type="term" value="C:plasma membrane"/>
    <property type="evidence" value="ECO:0007669"/>
    <property type="project" value="UniProtKB-SubCell"/>
</dbReference>
<dbReference type="InterPro" id="IPR020846">
    <property type="entry name" value="MFS_dom"/>
</dbReference>
<dbReference type="AlphaFoldDB" id="A0AAC9KBM0"/>
<dbReference type="PROSITE" id="PS00217">
    <property type="entry name" value="SUGAR_TRANSPORT_2"/>
    <property type="match status" value="1"/>
</dbReference>
<feature type="transmembrane region" description="Helical" evidence="8">
    <location>
        <begin position="256"/>
        <end position="278"/>
    </location>
</feature>
<protein>
    <submittedName>
        <fullName evidence="10">Alpha-ketoglutarate permease</fullName>
    </submittedName>
</protein>
<dbReference type="CDD" id="cd17367">
    <property type="entry name" value="MFS_KgtP"/>
    <property type="match status" value="1"/>
</dbReference>
<dbReference type="FunFam" id="1.20.1250.20:FF:000300">
    <property type="entry name" value="Dicarboxylate MFS transporter"/>
    <property type="match status" value="1"/>
</dbReference>
<gene>
    <name evidence="10" type="ORF">GbCGDNIH9_2075</name>
</gene>
<keyword evidence="3" id="KW-1003">Cell membrane</keyword>
<dbReference type="Pfam" id="PF00083">
    <property type="entry name" value="Sugar_tr"/>
    <property type="match status" value="2"/>
</dbReference>
<feature type="transmembrane region" description="Helical" evidence="8">
    <location>
        <begin position="353"/>
        <end position="376"/>
    </location>
</feature>
<evidence type="ECO:0000256" key="4">
    <source>
        <dbReference type="ARBA" id="ARBA00022692"/>
    </source>
</evidence>
<evidence type="ECO:0000256" key="7">
    <source>
        <dbReference type="ARBA" id="ARBA00023136"/>
    </source>
</evidence>
<keyword evidence="7 8" id="KW-0472">Membrane</keyword>
<proteinExistence type="predicted"/>